<dbReference type="GO" id="GO:0006465">
    <property type="term" value="P:signal peptide processing"/>
    <property type="evidence" value="ECO:0007669"/>
    <property type="project" value="TreeGrafter"/>
</dbReference>
<evidence type="ECO:0000313" key="11">
    <source>
        <dbReference type="Proteomes" id="UP000053328"/>
    </source>
</evidence>
<dbReference type="STRING" id="91928.A0A0D2ATV8"/>
<feature type="transmembrane region" description="Helical" evidence="9">
    <location>
        <begin position="416"/>
        <end position="438"/>
    </location>
</feature>
<dbReference type="EMBL" id="KN847500">
    <property type="protein sequence ID" value="KIW10173.1"/>
    <property type="molecule type" value="Genomic_DNA"/>
</dbReference>
<feature type="transmembrane region" description="Helical" evidence="9">
    <location>
        <begin position="275"/>
        <end position="299"/>
    </location>
</feature>
<keyword evidence="4" id="KW-0378">Hydrolase</keyword>
<reference evidence="10 11" key="1">
    <citation type="submission" date="2015-01" db="EMBL/GenBank/DDBJ databases">
        <title>The Genome Sequence of Exophiala spinifera CBS89968.</title>
        <authorList>
            <consortium name="The Broad Institute Genomics Platform"/>
            <person name="Cuomo C."/>
            <person name="de Hoog S."/>
            <person name="Gorbushina A."/>
            <person name="Stielow B."/>
            <person name="Teixiera M."/>
            <person name="Abouelleil A."/>
            <person name="Chapman S.B."/>
            <person name="Priest M."/>
            <person name="Young S.K."/>
            <person name="Wortman J."/>
            <person name="Nusbaum C."/>
            <person name="Birren B."/>
        </authorList>
    </citation>
    <scope>NUCLEOTIDE SEQUENCE [LARGE SCALE GENOMIC DNA]</scope>
    <source>
        <strain evidence="10 11">CBS 89968</strain>
    </source>
</reference>
<evidence type="ECO:0000256" key="3">
    <source>
        <dbReference type="ARBA" id="ARBA00022692"/>
    </source>
</evidence>
<feature type="region of interest" description="Disordered" evidence="8">
    <location>
        <begin position="542"/>
        <end position="599"/>
    </location>
</feature>
<evidence type="ECO:0000256" key="8">
    <source>
        <dbReference type="SAM" id="MobiDB-lite"/>
    </source>
</evidence>
<feature type="transmembrane region" description="Helical" evidence="9">
    <location>
        <begin position="444"/>
        <end position="462"/>
    </location>
</feature>
<evidence type="ECO:0000256" key="1">
    <source>
        <dbReference type="ARBA" id="ARBA00004477"/>
    </source>
</evidence>
<dbReference type="Proteomes" id="UP000053328">
    <property type="component" value="Unassembled WGS sequence"/>
</dbReference>
<dbReference type="AlphaFoldDB" id="A0A0D2ATV8"/>
<dbReference type="SMART" id="SM00730">
    <property type="entry name" value="PSN"/>
    <property type="match status" value="1"/>
</dbReference>
<feature type="compositionally biased region" description="Polar residues" evidence="8">
    <location>
        <begin position="543"/>
        <end position="566"/>
    </location>
</feature>
<name>A0A0D2ATV8_9EURO</name>
<evidence type="ECO:0000313" key="10">
    <source>
        <dbReference type="EMBL" id="KIW10173.1"/>
    </source>
</evidence>
<keyword evidence="11" id="KW-1185">Reference proteome</keyword>
<protein>
    <recommendedName>
        <fullName evidence="12">Signal peptide peptidase</fullName>
    </recommendedName>
</protein>
<feature type="compositionally biased region" description="Basic and acidic residues" evidence="8">
    <location>
        <begin position="516"/>
        <end position="526"/>
    </location>
</feature>
<sequence>MASTPGPVMELLGRVAYEIEVMRPLFPTYLHLLISAIFPIYTAAHAALSRPPSASPRKRKEGSTDDDLGDDGESQKIESLTPSDAVLFPLLAGATLASLYFILKWLQDPAWLNWALGIYFSQIGLFFAVKFIKDTLSIARSFLFPDQYSRGGNVWKANQSEHSFKTETGDSSPSPFPWLLWPLPIPTSISRRIWQLRGLLYTKARLDLHVHQLITVKSSIDLLDLMSLLLSVAIVSYHAFVAKPWFITNFLGFSFCYGSLQYMTPTTAWTGTLVLSALFFYDIYFVFFTPMMVTVATQLDVPIKLLFPRPDGCVFPVGAAEGSVAMEEYLQCLAKTRTMAMLGLGDIVVPGMMLAFALRFDLFLFYLRQGRKVEKGGVETEKPVYASAKGNWGERFWTRPKLWSDDIKAKSFPKPYFYATIVGYVLGMIMTVVVMQVAEHAQPALLYLVPGVLFSLWGTALVKGDLKALWDYTEASEEEKDEGKKEDKNSQQQKADTAIQDHLEVESKREKKPGKKSPEEKAEKQSRRLILFSITLPQAFKRTGQNVTGNEQTSTEASSGAKTTADNGDGRDMGARRSLDEAEARSREGEPPEKRARRV</sequence>
<evidence type="ECO:0008006" key="12">
    <source>
        <dbReference type="Google" id="ProtNLM"/>
    </source>
</evidence>
<dbReference type="HOGENOM" id="CLU_023799_1_0_1"/>
<evidence type="ECO:0000256" key="4">
    <source>
        <dbReference type="ARBA" id="ARBA00022801"/>
    </source>
</evidence>
<comment type="similarity">
    <text evidence="2">Belongs to the peptidase A22B family.</text>
</comment>
<feature type="transmembrane region" description="Helical" evidence="9">
    <location>
        <begin position="111"/>
        <end position="132"/>
    </location>
</feature>
<dbReference type="Pfam" id="PF04258">
    <property type="entry name" value="Peptidase_A22B"/>
    <property type="match status" value="1"/>
</dbReference>
<accession>A0A0D2ATV8</accession>
<dbReference type="RefSeq" id="XP_016230389.1">
    <property type="nucleotide sequence ID" value="XM_016385445.1"/>
</dbReference>
<dbReference type="GO" id="GO:0042500">
    <property type="term" value="F:aspartic endopeptidase activity, intramembrane cleaving"/>
    <property type="evidence" value="ECO:0007669"/>
    <property type="project" value="InterPro"/>
</dbReference>
<dbReference type="PANTHER" id="PTHR12174">
    <property type="entry name" value="SIGNAL PEPTIDE PEPTIDASE"/>
    <property type="match status" value="1"/>
</dbReference>
<organism evidence="10 11">
    <name type="scientific">Exophiala spinifera</name>
    <dbReference type="NCBI Taxonomy" id="91928"/>
    <lineage>
        <taxon>Eukaryota</taxon>
        <taxon>Fungi</taxon>
        <taxon>Dikarya</taxon>
        <taxon>Ascomycota</taxon>
        <taxon>Pezizomycotina</taxon>
        <taxon>Eurotiomycetes</taxon>
        <taxon>Chaetothyriomycetidae</taxon>
        <taxon>Chaetothyriales</taxon>
        <taxon>Herpotrichiellaceae</taxon>
        <taxon>Exophiala</taxon>
    </lineage>
</organism>
<dbReference type="GO" id="GO:0098554">
    <property type="term" value="C:cytoplasmic side of endoplasmic reticulum membrane"/>
    <property type="evidence" value="ECO:0007669"/>
    <property type="project" value="TreeGrafter"/>
</dbReference>
<dbReference type="GO" id="GO:0033619">
    <property type="term" value="P:membrane protein proteolysis"/>
    <property type="evidence" value="ECO:0007669"/>
    <property type="project" value="TreeGrafter"/>
</dbReference>
<evidence type="ECO:0000256" key="7">
    <source>
        <dbReference type="ARBA" id="ARBA00023136"/>
    </source>
</evidence>
<dbReference type="GeneID" id="27338217"/>
<evidence type="ECO:0000256" key="2">
    <source>
        <dbReference type="ARBA" id="ARBA00006859"/>
    </source>
</evidence>
<keyword evidence="6 9" id="KW-1133">Transmembrane helix</keyword>
<feature type="transmembrane region" description="Helical" evidence="9">
    <location>
        <begin position="222"/>
        <end position="240"/>
    </location>
</feature>
<dbReference type="InterPro" id="IPR007369">
    <property type="entry name" value="Peptidase_A22B_SPP"/>
</dbReference>
<evidence type="ECO:0000256" key="6">
    <source>
        <dbReference type="ARBA" id="ARBA00022989"/>
    </source>
</evidence>
<dbReference type="InterPro" id="IPR006639">
    <property type="entry name" value="Preselin/SPP"/>
</dbReference>
<feature type="transmembrane region" description="Helical" evidence="9">
    <location>
        <begin position="347"/>
        <end position="367"/>
    </location>
</feature>
<dbReference type="VEuPathDB" id="FungiDB:PV08_11134"/>
<keyword evidence="7 9" id="KW-0472">Membrane</keyword>
<evidence type="ECO:0000256" key="5">
    <source>
        <dbReference type="ARBA" id="ARBA00022824"/>
    </source>
</evidence>
<dbReference type="GO" id="GO:0098553">
    <property type="term" value="C:lumenal side of endoplasmic reticulum membrane"/>
    <property type="evidence" value="ECO:0007669"/>
    <property type="project" value="TreeGrafter"/>
</dbReference>
<feature type="region of interest" description="Disordered" evidence="8">
    <location>
        <begin position="50"/>
        <end position="75"/>
    </location>
</feature>
<dbReference type="OrthoDB" id="29661at2759"/>
<feature type="compositionally biased region" description="Basic and acidic residues" evidence="8">
    <location>
        <begin position="568"/>
        <end position="599"/>
    </location>
</feature>
<keyword evidence="3 9" id="KW-0812">Transmembrane</keyword>
<comment type="subcellular location">
    <subcellularLocation>
        <location evidence="1">Endoplasmic reticulum membrane</location>
        <topology evidence="1">Multi-pass membrane protein</topology>
    </subcellularLocation>
</comment>
<keyword evidence="5" id="KW-0256">Endoplasmic reticulum</keyword>
<feature type="transmembrane region" description="Helical" evidence="9">
    <location>
        <begin position="29"/>
        <end position="48"/>
    </location>
</feature>
<gene>
    <name evidence="10" type="ORF">PV08_11134</name>
</gene>
<evidence type="ECO:0000256" key="9">
    <source>
        <dbReference type="SAM" id="Phobius"/>
    </source>
</evidence>
<feature type="compositionally biased region" description="Basic and acidic residues" evidence="8">
    <location>
        <begin position="499"/>
        <end position="509"/>
    </location>
</feature>
<feature type="region of interest" description="Disordered" evidence="8">
    <location>
        <begin position="476"/>
        <end position="528"/>
    </location>
</feature>
<feature type="transmembrane region" description="Helical" evidence="9">
    <location>
        <begin position="85"/>
        <end position="105"/>
    </location>
</feature>
<dbReference type="PANTHER" id="PTHR12174:SF23">
    <property type="entry name" value="MINOR HISTOCOMPATIBILITY ANTIGEN H13"/>
    <property type="match status" value="1"/>
</dbReference>
<proteinExistence type="inferred from homology"/>